<organism evidence="9 10">
    <name type="scientific">Pseudobythopirellula maris</name>
    <dbReference type="NCBI Taxonomy" id="2527991"/>
    <lineage>
        <taxon>Bacteria</taxon>
        <taxon>Pseudomonadati</taxon>
        <taxon>Planctomycetota</taxon>
        <taxon>Planctomycetia</taxon>
        <taxon>Pirellulales</taxon>
        <taxon>Lacipirellulaceae</taxon>
        <taxon>Pseudobythopirellula</taxon>
    </lineage>
</organism>
<dbReference type="Gene3D" id="1.20.81.30">
    <property type="entry name" value="Type II secretion system (T2SS), domain F"/>
    <property type="match status" value="1"/>
</dbReference>
<dbReference type="InterPro" id="IPR018076">
    <property type="entry name" value="T2SS_GspF_dom"/>
</dbReference>
<keyword evidence="3" id="KW-1003">Cell membrane</keyword>
<keyword evidence="6 7" id="KW-0472">Membrane</keyword>
<feature type="transmembrane region" description="Helical" evidence="7">
    <location>
        <begin position="36"/>
        <end position="65"/>
    </location>
</feature>
<comment type="similarity">
    <text evidence="2">Belongs to the GSP F family.</text>
</comment>
<evidence type="ECO:0000256" key="2">
    <source>
        <dbReference type="ARBA" id="ARBA00005745"/>
    </source>
</evidence>
<dbReference type="PANTHER" id="PTHR30012">
    <property type="entry name" value="GENERAL SECRETION PATHWAY PROTEIN"/>
    <property type="match status" value="1"/>
</dbReference>
<keyword evidence="4 7" id="KW-0812">Transmembrane</keyword>
<dbReference type="InterPro" id="IPR003004">
    <property type="entry name" value="GspF/PilC"/>
</dbReference>
<proteinExistence type="inferred from homology"/>
<dbReference type="AlphaFoldDB" id="A0A5C5ZT28"/>
<dbReference type="Pfam" id="PF00482">
    <property type="entry name" value="T2SSF"/>
    <property type="match status" value="1"/>
</dbReference>
<dbReference type="InterPro" id="IPR042094">
    <property type="entry name" value="T2SS_GspF_sf"/>
</dbReference>
<feature type="domain" description="Type II secretion system protein GspF" evidence="8">
    <location>
        <begin position="281"/>
        <end position="405"/>
    </location>
</feature>
<sequence length="414" mass="45532">MLLAIAHGLAIQVGLRFANGARGAHSWGLMGSFLRFISWTLLFLAGCAIVGMTFWAVFPLVIMAISSLEMLIARREQQRRDSWSVVAHAAAAGRPVESAMRENLGRYRGLVGRSVRRFVQSLAAGTPLAEAIGKHPRAFPMRAQGYASLSTHGGLPLAAMTATADPPGSEALAWSLCRRFAYFAWLALVVVAVVTFIMVAIVPAFRKIFIDFDLELPGVSRTLIAMSEQAIGSYFAALLGWLTALFTFIGIVLFFCYLFDNPVLARATDWLFAAWRRAEVLRLLAAVIDHRMPLPDGIGRLAFGAPRLPYKRFTKRLQHCYAALNRGDDWLDAMLEQKLVRASDAEVLRAAERAGNLPWALRSVADRGVERAAYRWEARQQAALVIATVIFALFVGLVCVALFLPLVSLIEGLV</sequence>
<dbReference type="EMBL" id="SJPQ01000001">
    <property type="protein sequence ID" value="TWT90400.1"/>
    <property type="molecule type" value="Genomic_DNA"/>
</dbReference>
<keyword evidence="10" id="KW-1185">Reference proteome</keyword>
<dbReference type="Proteomes" id="UP000315440">
    <property type="component" value="Unassembled WGS sequence"/>
</dbReference>
<feature type="transmembrane region" description="Helical" evidence="7">
    <location>
        <begin position="182"/>
        <end position="205"/>
    </location>
</feature>
<keyword evidence="5 7" id="KW-1133">Transmembrane helix</keyword>
<feature type="transmembrane region" description="Helical" evidence="7">
    <location>
        <begin position="382"/>
        <end position="404"/>
    </location>
</feature>
<accession>A0A5C5ZT28</accession>
<evidence type="ECO:0000256" key="1">
    <source>
        <dbReference type="ARBA" id="ARBA00004651"/>
    </source>
</evidence>
<reference evidence="9 10" key="1">
    <citation type="submission" date="2019-02" db="EMBL/GenBank/DDBJ databases">
        <title>Deep-cultivation of Planctomycetes and their phenomic and genomic characterization uncovers novel biology.</title>
        <authorList>
            <person name="Wiegand S."/>
            <person name="Jogler M."/>
            <person name="Boedeker C."/>
            <person name="Pinto D."/>
            <person name="Vollmers J."/>
            <person name="Rivas-Marin E."/>
            <person name="Kohn T."/>
            <person name="Peeters S.H."/>
            <person name="Heuer A."/>
            <person name="Rast P."/>
            <person name="Oberbeckmann S."/>
            <person name="Bunk B."/>
            <person name="Jeske O."/>
            <person name="Meyerdierks A."/>
            <person name="Storesund J.E."/>
            <person name="Kallscheuer N."/>
            <person name="Luecker S."/>
            <person name="Lage O.M."/>
            <person name="Pohl T."/>
            <person name="Merkel B.J."/>
            <person name="Hornburger P."/>
            <person name="Mueller R.-W."/>
            <person name="Bruemmer F."/>
            <person name="Labrenz M."/>
            <person name="Spormann A.M."/>
            <person name="Op Den Camp H."/>
            <person name="Overmann J."/>
            <person name="Amann R."/>
            <person name="Jetten M.S.M."/>
            <person name="Mascher T."/>
            <person name="Medema M.H."/>
            <person name="Devos D.P."/>
            <person name="Kaster A.-K."/>
            <person name="Ovreas L."/>
            <person name="Rohde M."/>
            <person name="Galperin M.Y."/>
            <person name="Jogler C."/>
        </authorList>
    </citation>
    <scope>NUCLEOTIDE SEQUENCE [LARGE SCALE GENOMIC DNA]</scope>
    <source>
        <strain evidence="9 10">Mal64</strain>
    </source>
</reference>
<dbReference type="PANTHER" id="PTHR30012:SF0">
    <property type="entry name" value="TYPE II SECRETION SYSTEM PROTEIN F-RELATED"/>
    <property type="match status" value="1"/>
</dbReference>
<feature type="transmembrane region" description="Helical" evidence="7">
    <location>
        <begin position="234"/>
        <end position="259"/>
    </location>
</feature>
<dbReference type="GO" id="GO:0005886">
    <property type="term" value="C:plasma membrane"/>
    <property type="evidence" value="ECO:0007669"/>
    <property type="project" value="UniProtKB-SubCell"/>
</dbReference>
<gene>
    <name evidence="9" type="ORF">Mal64_07890</name>
</gene>
<comment type="caution">
    <text evidence="9">The sequence shown here is derived from an EMBL/GenBank/DDBJ whole genome shotgun (WGS) entry which is preliminary data.</text>
</comment>
<comment type="subcellular location">
    <subcellularLocation>
        <location evidence="1">Cell membrane</location>
        <topology evidence="1">Multi-pass membrane protein</topology>
    </subcellularLocation>
</comment>
<evidence type="ECO:0000256" key="5">
    <source>
        <dbReference type="ARBA" id="ARBA00022989"/>
    </source>
</evidence>
<evidence type="ECO:0000256" key="6">
    <source>
        <dbReference type="ARBA" id="ARBA00023136"/>
    </source>
</evidence>
<evidence type="ECO:0000313" key="10">
    <source>
        <dbReference type="Proteomes" id="UP000315440"/>
    </source>
</evidence>
<name>A0A5C5ZT28_9BACT</name>
<evidence type="ECO:0000259" key="8">
    <source>
        <dbReference type="Pfam" id="PF00482"/>
    </source>
</evidence>
<protein>
    <submittedName>
        <fullName evidence="9">Type IV pilin biogenesis protein</fullName>
    </submittedName>
</protein>
<evidence type="ECO:0000256" key="7">
    <source>
        <dbReference type="SAM" id="Phobius"/>
    </source>
</evidence>
<evidence type="ECO:0000256" key="3">
    <source>
        <dbReference type="ARBA" id="ARBA00022475"/>
    </source>
</evidence>
<evidence type="ECO:0000313" key="9">
    <source>
        <dbReference type="EMBL" id="TWT90400.1"/>
    </source>
</evidence>
<evidence type="ECO:0000256" key="4">
    <source>
        <dbReference type="ARBA" id="ARBA00022692"/>
    </source>
</evidence>